<dbReference type="GeneID" id="63780224"/>
<dbReference type="Proteomes" id="UP000193689">
    <property type="component" value="Unassembled WGS sequence"/>
</dbReference>
<dbReference type="OrthoDB" id="5194044at2759"/>
<feature type="region of interest" description="Disordered" evidence="1">
    <location>
        <begin position="1"/>
        <end position="65"/>
    </location>
</feature>
<feature type="region of interest" description="Disordered" evidence="1">
    <location>
        <begin position="91"/>
        <end position="117"/>
    </location>
</feature>
<feature type="compositionally biased region" description="Polar residues" evidence="1">
    <location>
        <begin position="29"/>
        <end position="39"/>
    </location>
</feature>
<organism evidence="2 3">
    <name type="scientific">Pseudomassariella vexata</name>
    <dbReference type="NCBI Taxonomy" id="1141098"/>
    <lineage>
        <taxon>Eukaryota</taxon>
        <taxon>Fungi</taxon>
        <taxon>Dikarya</taxon>
        <taxon>Ascomycota</taxon>
        <taxon>Pezizomycotina</taxon>
        <taxon>Sordariomycetes</taxon>
        <taxon>Xylariomycetidae</taxon>
        <taxon>Amphisphaeriales</taxon>
        <taxon>Pseudomassariaceae</taxon>
        <taxon>Pseudomassariella</taxon>
    </lineage>
</organism>
<evidence type="ECO:0000313" key="2">
    <source>
        <dbReference type="EMBL" id="ORY63568.1"/>
    </source>
</evidence>
<proteinExistence type="predicted"/>
<dbReference type="STRING" id="1141098.A0A1Y2DWB9"/>
<dbReference type="InParanoid" id="A0A1Y2DWB9"/>
<accession>A0A1Y2DWB9</accession>
<comment type="caution">
    <text evidence="2">The sequence shown here is derived from an EMBL/GenBank/DDBJ whole genome shotgun (WGS) entry which is preliminary data.</text>
</comment>
<gene>
    <name evidence="2" type="ORF">BCR38DRAFT_486301</name>
</gene>
<evidence type="ECO:0000313" key="3">
    <source>
        <dbReference type="Proteomes" id="UP000193689"/>
    </source>
</evidence>
<dbReference type="AlphaFoldDB" id="A0A1Y2DWB9"/>
<dbReference type="EMBL" id="MCFJ01000008">
    <property type="protein sequence ID" value="ORY63568.1"/>
    <property type="molecule type" value="Genomic_DNA"/>
</dbReference>
<sequence length="351" mass="37976">MDANSQKGGNDARKTAAAKDIPVRRPSILKNQSTATSPGEENPSAGEGQQSNNSDGIGPGFTHQVTNYPGGWTYDTINGMNPTSTQLPQIHQTPGFARPPHLSMPTSGAYLHNTNSPPIPNFAPQPNNFIINPPQVWAHNPLLIPFPHYHVSTLPTMADYGNGFMPNTGQHFQPPVPDTTYGGFVHTYTPRFDNGATTGIHAQPVSIPMMNAQPQGPPQHVYVAQGGQAIHTMPGQQFVGQPGVPMPGGQPQMIIGNGAPGMPVSTNPFPDVMGVGKTAAEVAAEQFNPTLNPEINEPQEMKPADDNPARIYMVRELDGNWIKHNRYTIDHGPFRWYVTGNGVFYAVRLEE</sequence>
<protein>
    <submittedName>
        <fullName evidence="2">Uncharacterized protein</fullName>
    </submittedName>
</protein>
<evidence type="ECO:0000256" key="1">
    <source>
        <dbReference type="SAM" id="MobiDB-lite"/>
    </source>
</evidence>
<reference evidence="2 3" key="1">
    <citation type="submission" date="2016-07" db="EMBL/GenBank/DDBJ databases">
        <title>Pervasive Adenine N6-methylation of Active Genes in Fungi.</title>
        <authorList>
            <consortium name="DOE Joint Genome Institute"/>
            <person name="Mondo S.J."/>
            <person name="Dannebaum R.O."/>
            <person name="Kuo R.C."/>
            <person name="Labutti K."/>
            <person name="Haridas S."/>
            <person name="Kuo A."/>
            <person name="Salamov A."/>
            <person name="Ahrendt S.R."/>
            <person name="Lipzen A."/>
            <person name="Sullivan W."/>
            <person name="Andreopoulos W.B."/>
            <person name="Clum A."/>
            <person name="Lindquist E."/>
            <person name="Daum C."/>
            <person name="Ramamoorthy G.K."/>
            <person name="Gryganskyi A."/>
            <person name="Culley D."/>
            <person name="Magnuson J.K."/>
            <person name="James T.Y."/>
            <person name="O'Malley M.A."/>
            <person name="Stajich J.E."/>
            <person name="Spatafora J.W."/>
            <person name="Visel A."/>
            <person name="Grigoriev I.V."/>
        </authorList>
    </citation>
    <scope>NUCLEOTIDE SEQUENCE [LARGE SCALE GENOMIC DNA]</scope>
    <source>
        <strain evidence="2 3">CBS 129021</strain>
    </source>
</reference>
<keyword evidence="3" id="KW-1185">Reference proteome</keyword>
<name>A0A1Y2DWB9_9PEZI</name>
<dbReference type="RefSeq" id="XP_040715225.1">
    <property type="nucleotide sequence ID" value="XM_040864012.1"/>
</dbReference>